<dbReference type="InterPro" id="IPR010177">
    <property type="entry name" value="Paired_CXXCH_1"/>
</dbReference>
<dbReference type="InterPro" id="IPR011989">
    <property type="entry name" value="ARM-like"/>
</dbReference>
<sequence>MKKYHTKTFLFALLLILLICAGAVVFFFTHKEDYTSVEAVDTVGHNSYVGSASCRECHPNEHHQWQLSDHFKAMQIANDSTVLGDFNTSYTADGITSRFFKRDGKFFINTQNEKGNYQDYEVLYTFGYYPLQQYITDFPNGKKQVFRQSWDSRKKQWFHQYAGEVIPPDDYLHWTQAGQNWNLMCASCHSTNLQKNLDPYSDSYHTTYSELTVGCESCHGAAGAHVQSKGKAPLVPMQQQGQELTACMPCHTRRGEVSQHHGFSAEVMDNYIPEVPVTDLYFADGQVMGENYKYSSFLQSKMYQQGVRCTSCHSPHTGKLKAEGSKVCLQCHAPNYATTAHTFHKGNDAETDCRVCHMPTRTYMGNDVRHDHNFYVPRPDLSAKYGTPNACNACHNDKSAQWAAKAVVQWYGKERKPHFAEDLIIGSKQTAESLPRLQSLLRTPNTPDIIRAAALHYLGGQPSEARFPLIVRELTAADAQTRYRAVIALSEYPLSRYEAQLLPLLTDKVKAVRMVVANVILTQKGWDNARAMSPHFEKAHQEYRDFVLSQADFPLGSATAGDYFVKINQPVEAIRFYERALQKDKNLNYLRLNLATLYNGEGQNDKAAAVLHTALQYEPKNAEIYYFLALLYSEEKQYTEAKNAFEKAMQLGMKDKNIQRNYQSLLQLIAQEKK</sequence>
<dbReference type="SUPFAM" id="SSF48695">
    <property type="entry name" value="Multiheme cytochromes"/>
    <property type="match status" value="1"/>
</dbReference>
<feature type="domain" description="Doubled CXXCH motif" evidence="3">
    <location>
        <begin position="306"/>
        <end position="334"/>
    </location>
</feature>
<keyword evidence="6" id="KW-1185">Reference proteome</keyword>
<dbReference type="GO" id="GO:0016491">
    <property type="term" value="F:oxidoreductase activity"/>
    <property type="evidence" value="ECO:0007669"/>
    <property type="project" value="TreeGrafter"/>
</dbReference>
<evidence type="ECO:0000313" key="6">
    <source>
        <dbReference type="Proteomes" id="UP000217276"/>
    </source>
</evidence>
<gene>
    <name evidence="5" type="ORF">CGC53_06640</name>
</gene>
<name>A0A250FA88_9FLAO</name>
<dbReference type="EMBL" id="CP022384">
    <property type="protein sequence ID" value="ATA82042.1"/>
    <property type="molecule type" value="Genomic_DNA"/>
</dbReference>
<dbReference type="Pfam" id="PF14559">
    <property type="entry name" value="TPR_19"/>
    <property type="match status" value="1"/>
</dbReference>
<dbReference type="Pfam" id="PF13435">
    <property type="entry name" value="Cytochrome_C554"/>
    <property type="match status" value="2"/>
</dbReference>
<keyword evidence="1" id="KW-0732">Signal</keyword>
<keyword evidence="2" id="KW-0802">TPR repeat</keyword>
<dbReference type="RefSeq" id="WP_095914103.1">
    <property type="nucleotide sequence ID" value="NZ_CP022384.1"/>
</dbReference>
<organism evidence="5 6">
    <name type="scientific">Capnocytophaga leadbetteri</name>
    <dbReference type="NCBI Taxonomy" id="327575"/>
    <lineage>
        <taxon>Bacteria</taxon>
        <taxon>Pseudomonadati</taxon>
        <taxon>Bacteroidota</taxon>
        <taxon>Flavobacteriia</taxon>
        <taxon>Flavobacteriales</taxon>
        <taxon>Flavobacteriaceae</taxon>
        <taxon>Capnocytophaga</taxon>
    </lineage>
</organism>
<reference evidence="6" key="1">
    <citation type="submission" date="2017-06" db="EMBL/GenBank/DDBJ databases">
        <title>Capnocytophaga spp. assemblies.</title>
        <authorList>
            <person name="Gulvik C.A."/>
        </authorList>
    </citation>
    <scope>NUCLEOTIDE SEQUENCE [LARGE SCALE GENOMIC DNA]</scope>
    <source>
        <strain evidence="6">H6253</strain>
    </source>
</reference>
<evidence type="ECO:0008006" key="7">
    <source>
        <dbReference type="Google" id="ProtNLM"/>
    </source>
</evidence>
<feature type="repeat" description="TPR" evidence="2">
    <location>
        <begin position="588"/>
        <end position="621"/>
    </location>
</feature>
<evidence type="ECO:0000259" key="4">
    <source>
        <dbReference type="Pfam" id="PF13435"/>
    </source>
</evidence>
<feature type="domain" description="Cytochrome c-552/4" evidence="4">
    <location>
        <begin position="54"/>
        <end position="78"/>
    </location>
</feature>
<protein>
    <recommendedName>
        <fullName evidence="7">Tetratricopeptide repeat protein</fullName>
    </recommendedName>
</protein>
<dbReference type="SMART" id="SM00028">
    <property type="entry name" value="TPR"/>
    <property type="match status" value="3"/>
</dbReference>
<dbReference type="InterPro" id="IPR023155">
    <property type="entry name" value="Cyt_c-552/4"/>
</dbReference>
<dbReference type="InterPro" id="IPR051829">
    <property type="entry name" value="Multiheme_Cytochr_ET"/>
</dbReference>
<evidence type="ECO:0000256" key="1">
    <source>
        <dbReference type="ARBA" id="ARBA00022729"/>
    </source>
</evidence>
<evidence type="ECO:0000313" key="5">
    <source>
        <dbReference type="EMBL" id="ATA82042.1"/>
    </source>
</evidence>
<dbReference type="InterPro" id="IPR016024">
    <property type="entry name" value="ARM-type_fold"/>
</dbReference>
<feature type="domain" description="Cytochrome c-552/4" evidence="4">
    <location>
        <begin position="181"/>
        <end position="220"/>
    </location>
</feature>
<dbReference type="SUPFAM" id="SSF48452">
    <property type="entry name" value="TPR-like"/>
    <property type="match status" value="1"/>
</dbReference>
<dbReference type="Pfam" id="PF09699">
    <property type="entry name" value="Paired_CXXCH_1"/>
    <property type="match status" value="1"/>
</dbReference>
<dbReference type="InterPro" id="IPR019734">
    <property type="entry name" value="TPR_rpt"/>
</dbReference>
<dbReference type="AlphaFoldDB" id="A0A250FA88"/>
<dbReference type="Gene3D" id="1.10.1130.10">
    <property type="entry name" value="Flavocytochrome C3, Chain A"/>
    <property type="match status" value="2"/>
</dbReference>
<evidence type="ECO:0000259" key="3">
    <source>
        <dbReference type="Pfam" id="PF09699"/>
    </source>
</evidence>
<dbReference type="Proteomes" id="UP000217276">
    <property type="component" value="Chromosome"/>
</dbReference>
<dbReference type="SUPFAM" id="SSF48371">
    <property type="entry name" value="ARM repeat"/>
    <property type="match status" value="1"/>
</dbReference>
<dbReference type="InterPro" id="IPR011990">
    <property type="entry name" value="TPR-like_helical_dom_sf"/>
</dbReference>
<dbReference type="KEGG" id="clk:CGC53_06640"/>
<dbReference type="Gene3D" id="1.25.10.10">
    <property type="entry name" value="Leucine-rich Repeat Variant"/>
    <property type="match status" value="1"/>
</dbReference>
<feature type="repeat" description="TPR" evidence="2">
    <location>
        <begin position="622"/>
        <end position="655"/>
    </location>
</feature>
<dbReference type="Gene3D" id="1.25.40.10">
    <property type="entry name" value="Tetratricopeptide repeat domain"/>
    <property type="match status" value="1"/>
</dbReference>
<dbReference type="PANTHER" id="PTHR35038">
    <property type="entry name" value="DISSIMILATORY SULFITE REDUCTASE SIRA"/>
    <property type="match status" value="1"/>
</dbReference>
<evidence type="ECO:0000256" key="2">
    <source>
        <dbReference type="PROSITE-ProRule" id="PRU00339"/>
    </source>
</evidence>
<accession>A0A250FA88</accession>
<dbReference type="PROSITE" id="PS50005">
    <property type="entry name" value="TPR"/>
    <property type="match status" value="2"/>
</dbReference>
<dbReference type="InterPro" id="IPR036280">
    <property type="entry name" value="Multihaem_cyt_sf"/>
</dbReference>
<proteinExistence type="predicted"/>
<dbReference type="PANTHER" id="PTHR35038:SF8">
    <property type="entry name" value="C-TYPE POLYHEME CYTOCHROME OMCC"/>
    <property type="match status" value="1"/>
</dbReference>